<evidence type="ECO:0000256" key="1">
    <source>
        <dbReference type="SAM" id="Phobius"/>
    </source>
</evidence>
<keyword evidence="1" id="KW-1133">Transmembrane helix</keyword>
<evidence type="ECO:0000313" key="2">
    <source>
        <dbReference type="EMBL" id="OJH39970.1"/>
    </source>
</evidence>
<keyword evidence="1" id="KW-0812">Transmembrane</keyword>
<feature type="transmembrane region" description="Helical" evidence="1">
    <location>
        <begin position="234"/>
        <end position="253"/>
    </location>
</feature>
<comment type="caution">
    <text evidence="2">The sequence shown here is derived from an EMBL/GenBank/DDBJ whole genome shotgun (WGS) entry which is preliminary data.</text>
</comment>
<organism evidence="2 3">
    <name type="scientific">Cystobacter ferrugineus</name>
    <dbReference type="NCBI Taxonomy" id="83449"/>
    <lineage>
        <taxon>Bacteria</taxon>
        <taxon>Pseudomonadati</taxon>
        <taxon>Myxococcota</taxon>
        <taxon>Myxococcia</taxon>
        <taxon>Myxococcales</taxon>
        <taxon>Cystobacterineae</taxon>
        <taxon>Archangiaceae</taxon>
        <taxon>Cystobacter</taxon>
    </lineage>
</organism>
<dbReference type="OrthoDB" id="3353922at2"/>
<keyword evidence="1" id="KW-0472">Membrane</keyword>
<reference evidence="2 3" key="2">
    <citation type="submission" date="2016-12" db="EMBL/GenBank/DDBJ databases">
        <title>Draft Genome Sequence of Cystobacter ferrugineus Strain Cbfe23.</title>
        <authorList>
            <person name="Akbar S."/>
            <person name="Dowd S.E."/>
            <person name="Stevens D.C."/>
        </authorList>
    </citation>
    <scope>NUCLEOTIDE SEQUENCE [LARGE SCALE GENOMIC DNA]</scope>
    <source>
        <strain evidence="2 3">Cbfe23</strain>
    </source>
</reference>
<accession>A0A1L9BCG9</accession>
<gene>
    <name evidence="2" type="ORF">BON30_12890</name>
</gene>
<dbReference type="RefSeq" id="WP_071898603.1">
    <property type="nucleotide sequence ID" value="NZ_MPIN01000003.1"/>
</dbReference>
<evidence type="ECO:0000313" key="3">
    <source>
        <dbReference type="Proteomes" id="UP000182229"/>
    </source>
</evidence>
<dbReference type="Gene3D" id="1.25.40.10">
    <property type="entry name" value="Tetratricopeptide repeat domain"/>
    <property type="match status" value="1"/>
</dbReference>
<dbReference type="Proteomes" id="UP000182229">
    <property type="component" value="Unassembled WGS sequence"/>
</dbReference>
<dbReference type="SUPFAM" id="SSF48452">
    <property type="entry name" value="TPR-like"/>
    <property type="match status" value="1"/>
</dbReference>
<dbReference type="InterPro" id="IPR011990">
    <property type="entry name" value="TPR-like_helical_dom_sf"/>
</dbReference>
<proteinExistence type="predicted"/>
<dbReference type="Pfam" id="PF13432">
    <property type="entry name" value="TPR_16"/>
    <property type="match status" value="1"/>
</dbReference>
<name>A0A1L9BCG9_9BACT</name>
<sequence>MSLAPETSRQVEHLLDVERFDDARRLLASPLREAPDDAELLFLAARVEHGAGKHAEAEHWVAEVLGRAPEHTGARVLRFQLLLTARRYAEAEQEVLSLLRERPEEALLYALYARLMLETLHVEKARALVDEALRLEPALALARVLDALVSVVQGQLDGAEARVAELVRGAPDAEAVAWTLLAVLQSQHRYPEAFQVARELLRARPSDPRALEVLVHLRAITHWSSRPLWPLLRFGWGASMVLWVVATFGLMGMRRVAPRLGSVLGLGFLLYVIYSWVQPPLLRRWLRWRGF</sequence>
<dbReference type="EMBL" id="MPIN01000003">
    <property type="protein sequence ID" value="OJH39970.1"/>
    <property type="molecule type" value="Genomic_DNA"/>
</dbReference>
<keyword evidence="3" id="KW-1185">Reference proteome</keyword>
<reference evidence="3" key="1">
    <citation type="submission" date="2016-11" db="EMBL/GenBank/DDBJ databases">
        <authorList>
            <person name="Shukria A."/>
            <person name="Stevens D.C."/>
        </authorList>
    </citation>
    <scope>NUCLEOTIDE SEQUENCE [LARGE SCALE GENOMIC DNA]</scope>
    <source>
        <strain evidence="3">Cbfe23</strain>
    </source>
</reference>
<feature type="transmembrane region" description="Helical" evidence="1">
    <location>
        <begin position="260"/>
        <end position="277"/>
    </location>
</feature>
<dbReference type="AlphaFoldDB" id="A0A1L9BCG9"/>
<protein>
    <submittedName>
        <fullName evidence="2">Uncharacterized protein</fullName>
    </submittedName>
</protein>
<dbReference type="STRING" id="83449.BON30_12890"/>
<dbReference type="Pfam" id="PF14559">
    <property type="entry name" value="TPR_19"/>
    <property type="match status" value="1"/>
</dbReference>